<organism evidence="5 6">
    <name type="scientific">Paenibacillus mendelii</name>
    <dbReference type="NCBI Taxonomy" id="206163"/>
    <lineage>
        <taxon>Bacteria</taxon>
        <taxon>Bacillati</taxon>
        <taxon>Bacillota</taxon>
        <taxon>Bacilli</taxon>
        <taxon>Bacillales</taxon>
        <taxon>Paenibacillaceae</taxon>
        <taxon>Paenibacillus</taxon>
    </lineage>
</organism>
<evidence type="ECO:0000313" key="6">
    <source>
        <dbReference type="Proteomes" id="UP001589818"/>
    </source>
</evidence>
<dbReference type="InterPro" id="IPR018062">
    <property type="entry name" value="HTH_AraC-typ_CS"/>
</dbReference>
<comment type="caution">
    <text evidence="5">The sequence shown here is derived from an EMBL/GenBank/DDBJ whole genome shotgun (WGS) entry which is preliminary data.</text>
</comment>
<dbReference type="Gene3D" id="2.60.120.280">
    <property type="entry name" value="Regulatory protein AraC"/>
    <property type="match status" value="1"/>
</dbReference>
<sequence length="291" mass="33415">MNIILSKGLEIREPSVHIEANVSLLAKSMFFYIQSAGHYYVEPSFRVVQDHDDSFLLLYTESGIGYLDYAGSAYTLRAGDIFFIDCRQPYEYRTDQTNLWNMIWLRFNGGSSNGYFKQIKKYTGPVLALQPGSIIPDCLGRLITTNQSVDARSPIISSKLIVEILTELLLQSNIFDWNYADPPPNIEQIITKLQTHYNEKITLDQLAEEFFISKYHLTREFKRYTGYSPIEYHMKLKIAAAKELLQTSTYSIDEIGSEIGFSSINHFIGSFKKHEGITPLVFRKRSRSIAE</sequence>
<keyword evidence="3" id="KW-0804">Transcription</keyword>
<dbReference type="PANTHER" id="PTHR43280:SF2">
    <property type="entry name" value="HTH-TYPE TRANSCRIPTIONAL REGULATOR EXSA"/>
    <property type="match status" value="1"/>
</dbReference>
<dbReference type="Gene3D" id="1.10.10.60">
    <property type="entry name" value="Homeodomain-like"/>
    <property type="match status" value="2"/>
</dbReference>
<accession>A0ABV6JB42</accession>
<evidence type="ECO:0000256" key="1">
    <source>
        <dbReference type="ARBA" id="ARBA00023015"/>
    </source>
</evidence>
<dbReference type="InterPro" id="IPR003313">
    <property type="entry name" value="AraC-bd"/>
</dbReference>
<keyword evidence="6" id="KW-1185">Reference proteome</keyword>
<keyword evidence="1" id="KW-0805">Transcription regulation</keyword>
<reference evidence="5 6" key="1">
    <citation type="submission" date="2024-09" db="EMBL/GenBank/DDBJ databases">
        <authorList>
            <person name="Sun Q."/>
            <person name="Mori K."/>
        </authorList>
    </citation>
    <scope>NUCLEOTIDE SEQUENCE [LARGE SCALE GENOMIC DNA]</scope>
    <source>
        <strain evidence="5 6">CCM 4839</strain>
    </source>
</reference>
<protein>
    <submittedName>
        <fullName evidence="5">Helix-turn-helix domain-containing protein</fullName>
    </submittedName>
</protein>
<dbReference type="PANTHER" id="PTHR43280">
    <property type="entry name" value="ARAC-FAMILY TRANSCRIPTIONAL REGULATOR"/>
    <property type="match status" value="1"/>
</dbReference>
<dbReference type="EMBL" id="JBHLVF010000028">
    <property type="protein sequence ID" value="MFC0393011.1"/>
    <property type="molecule type" value="Genomic_DNA"/>
</dbReference>
<evidence type="ECO:0000256" key="3">
    <source>
        <dbReference type="ARBA" id="ARBA00023163"/>
    </source>
</evidence>
<evidence type="ECO:0000313" key="5">
    <source>
        <dbReference type="EMBL" id="MFC0393011.1"/>
    </source>
</evidence>
<dbReference type="RefSeq" id="WP_204818993.1">
    <property type="nucleotide sequence ID" value="NZ_JANHOF010000016.1"/>
</dbReference>
<dbReference type="SMART" id="SM00342">
    <property type="entry name" value="HTH_ARAC"/>
    <property type="match status" value="1"/>
</dbReference>
<gene>
    <name evidence="5" type="ORF">ACFFJ8_16720</name>
</gene>
<dbReference type="InterPro" id="IPR009057">
    <property type="entry name" value="Homeodomain-like_sf"/>
</dbReference>
<dbReference type="InterPro" id="IPR037923">
    <property type="entry name" value="HTH-like"/>
</dbReference>
<evidence type="ECO:0000256" key="2">
    <source>
        <dbReference type="ARBA" id="ARBA00023125"/>
    </source>
</evidence>
<dbReference type="Pfam" id="PF02311">
    <property type="entry name" value="AraC_binding"/>
    <property type="match status" value="1"/>
</dbReference>
<dbReference type="PROSITE" id="PS01124">
    <property type="entry name" value="HTH_ARAC_FAMILY_2"/>
    <property type="match status" value="1"/>
</dbReference>
<dbReference type="InterPro" id="IPR018060">
    <property type="entry name" value="HTH_AraC"/>
</dbReference>
<dbReference type="Proteomes" id="UP001589818">
    <property type="component" value="Unassembled WGS sequence"/>
</dbReference>
<feature type="domain" description="HTH araC/xylS-type" evidence="4">
    <location>
        <begin position="187"/>
        <end position="285"/>
    </location>
</feature>
<proteinExistence type="predicted"/>
<evidence type="ECO:0000259" key="4">
    <source>
        <dbReference type="PROSITE" id="PS01124"/>
    </source>
</evidence>
<dbReference type="SUPFAM" id="SSF46689">
    <property type="entry name" value="Homeodomain-like"/>
    <property type="match status" value="2"/>
</dbReference>
<dbReference type="PROSITE" id="PS00041">
    <property type="entry name" value="HTH_ARAC_FAMILY_1"/>
    <property type="match status" value="1"/>
</dbReference>
<name>A0ABV6JB42_9BACL</name>
<dbReference type="SUPFAM" id="SSF51215">
    <property type="entry name" value="Regulatory protein AraC"/>
    <property type="match status" value="1"/>
</dbReference>
<dbReference type="Pfam" id="PF12833">
    <property type="entry name" value="HTH_18"/>
    <property type="match status" value="1"/>
</dbReference>
<keyword evidence="2" id="KW-0238">DNA-binding</keyword>